<evidence type="ECO:0000313" key="3">
    <source>
        <dbReference type="EMBL" id="MDT7828231.1"/>
    </source>
</evidence>
<evidence type="ECO:0000259" key="2">
    <source>
        <dbReference type="Pfam" id="PF00144"/>
    </source>
</evidence>
<proteinExistence type="predicted"/>
<dbReference type="PROSITE" id="PS51257">
    <property type="entry name" value="PROKAR_LIPOPROTEIN"/>
    <property type="match status" value="1"/>
</dbReference>
<reference evidence="3 4" key="1">
    <citation type="submission" date="2023-09" db="EMBL/GenBank/DDBJ databases">
        <title>Novel taxa isolated from Blanes Bay.</title>
        <authorList>
            <person name="Rey-Velasco X."/>
            <person name="Lucena T."/>
        </authorList>
    </citation>
    <scope>NUCLEOTIDE SEQUENCE [LARGE SCALE GENOMIC DNA]</scope>
    <source>
        <strain evidence="3 4">S334</strain>
    </source>
</reference>
<dbReference type="PANTHER" id="PTHR43283:SF3">
    <property type="entry name" value="BETA-LACTAMASE FAMILY PROTEIN (AFU_ORTHOLOGUE AFUA_5G07500)"/>
    <property type="match status" value="1"/>
</dbReference>
<keyword evidence="4" id="KW-1185">Reference proteome</keyword>
<dbReference type="Pfam" id="PF00144">
    <property type="entry name" value="Beta-lactamase"/>
    <property type="match status" value="1"/>
</dbReference>
<evidence type="ECO:0000313" key="4">
    <source>
        <dbReference type="Proteomes" id="UP001250656"/>
    </source>
</evidence>
<protein>
    <submittedName>
        <fullName evidence="3">Serine hydrolase domain-containing protein</fullName>
        <ecNumber evidence="3">3.1.1.103</ecNumber>
    </submittedName>
</protein>
<dbReference type="EMBL" id="JAVTTP010000001">
    <property type="protein sequence ID" value="MDT7828231.1"/>
    <property type="molecule type" value="Genomic_DNA"/>
</dbReference>
<keyword evidence="3" id="KW-0378">Hydrolase</keyword>
<name>A0ABU3L3A5_9FLAO</name>
<keyword evidence="1" id="KW-0732">Signal</keyword>
<dbReference type="InterPro" id="IPR012338">
    <property type="entry name" value="Beta-lactam/transpept-like"/>
</dbReference>
<feature type="signal peptide" evidence="1">
    <location>
        <begin position="1"/>
        <end position="25"/>
    </location>
</feature>
<dbReference type="RefSeq" id="WP_314013437.1">
    <property type="nucleotide sequence ID" value="NZ_JAVTTP010000001.1"/>
</dbReference>
<dbReference type="Proteomes" id="UP001250656">
    <property type="component" value="Unassembled WGS sequence"/>
</dbReference>
<gene>
    <name evidence="3" type="ORF">RQM65_06110</name>
</gene>
<sequence length="411" mass="45942">MKKYLNQFLSGLAILVLATSCKSNANTSETTNIVKPETVGISSDSLAAATERLHKHVDEGKLPGTFMRVIKDGEVIYDDKYGHIDVANNTPTQENSLYRIFSMTKPVTATAIMTLYDQGKLSLDDKVSKYIPEFAQTQVYKEVDGKHSTEPQKNEMTIRHLLTHTSGIPYGWEKSYTDSIYATKQFMGQDWTIEEMTKELATVPLKFQPGTKYNYGLGIDVAGYIVEVISGKKLDDYFKSVIFDPLEMDNTAFYVPEEKMDRTALIYTHDEEGKIKTPEKGMTFEVTEPPKLLLGGAGLFSTLGDYEKFCRMLLNKGELNGKRVLSEKAVELIMTDQFPTEVEKQPGMGHGLSGTVRLDTGEYSWGGAAATKFWIDPTNNLIVIGYTQLMGGETDYATEFKATVDRSLMDQ</sequence>
<dbReference type="PANTHER" id="PTHR43283">
    <property type="entry name" value="BETA-LACTAMASE-RELATED"/>
    <property type="match status" value="1"/>
</dbReference>
<dbReference type="EC" id="3.1.1.103" evidence="3"/>
<feature type="domain" description="Beta-lactamase-related" evidence="2">
    <location>
        <begin position="54"/>
        <end position="400"/>
    </location>
</feature>
<evidence type="ECO:0000256" key="1">
    <source>
        <dbReference type="SAM" id="SignalP"/>
    </source>
</evidence>
<organism evidence="3 4">
    <name type="scientific">Pricia mediterranea</name>
    <dbReference type="NCBI Taxonomy" id="3076079"/>
    <lineage>
        <taxon>Bacteria</taxon>
        <taxon>Pseudomonadati</taxon>
        <taxon>Bacteroidota</taxon>
        <taxon>Flavobacteriia</taxon>
        <taxon>Flavobacteriales</taxon>
        <taxon>Flavobacteriaceae</taxon>
        <taxon>Pricia</taxon>
    </lineage>
</organism>
<comment type="caution">
    <text evidence="3">The sequence shown here is derived from an EMBL/GenBank/DDBJ whole genome shotgun (WGS) entry which is preliminary data.</text>
</comment>
<feature type="chain" id="PRO_5047258669" evidence="1">
    <location>
        <begin position="26"/>
        <end position="411"/>
    </location>
</feature>
<dbReference type="GO" id="GO:0016787">
    <property type="term" value="F:hydrolase activity"/>
    <property type="evidence" value="ECO:0007669"/>
    <property type="project" value="UniProtKB-KW"/>
</dbReference>
<accession>A0ABU3L3A5</accession>
<dbReference type="SUPFAM" id="SSF56601">
    <property type="entry name" value="beta-lactamase/transpeptidase-like"/>
    <property type="match status" value="1"/>
</dbReference>
<dbReference type="InterPro" id="IPR050789">
    <property type="entry name" value="Diverse_Enzym_Activities"/>
</dbReference>
<dbReference type="Gene3D" id="3.40.710.10">
    <property type="entry name" value="DD-peptidase/beta-lactamase superfamily"/>
    <property type="match status" value="1"/>
</dbReference>
<dbReference type="InterPro" id="IPR001466">
    <property type="entry name" value="Beta-lactam-related"/>
</dbReference>